<dbReference type="Gene3D" id="3.20.20.140">
    <property type="entry name" value="Metal-dependent hydrolases"/>
    <property type="match status" value="1"/>
</dbReference>
<dbReference type="GO" id="GO:0004536">
    <property type="term" value="F:DNA nuclease activity"/>
    <property type="evidence" value="ECO:0007669"/>
    <property type="project" value="InterPro"/>
</dbReference>
<dbReference type="KEGG" id="bsto:C0V70_02710"/>
<dbReference type="InterPro" id="IPR018228">
    <property type="entry name" value="DNase_TatD-rel_CS"/>
</dbReference>
<evidence type="ECO:0000256" key="1">
    <source>
        <dbReference type="ARBA" id="ARBA00009275"/>
    </source>
</evidence>
<evidence type="ECO:0000313" key="4">
    <source>
        <dbReference type="EMBL" id="AUN97033.1"/>
    </source>
</evidence>
<reference evidence="4 5" key="1">
    <citation type="submission" date="2018-01" db="EMBL/GenBank/DDBJ databases">
        <title>Complete genome sequence of Bacteriovorax stolpii DSM12778.</title>
        <authorList>
            <person name="Tang B."/>
            <person name="Chang J."/>
        </authorList>
    </citation>
    <scope>NUCLEOTIDE SEQUENCE [LARGE SCALE GENOMIC DNA]</scope>
    <source>
        <strain evidence="4 5">DSM 12778</strain>
    </source>
</reference>
<protein>
    <submittedName>
        <fullName evidence="4">TatD family deoxyribonuclease</fullName>
    </submittedName>
</protein>
<dbReference type="InterPro" id="IPR032466">
    <property type="entry name" value="Metal_Hydrolase"/>
</dbReference>
<dbReference type="SUPFAM" id="SSF51556">
    <property type="entry name" value="Metallo-dependent hydrolases"/>
    <property type="match status" value="1"/>
</dbReference>
<dbReference type="GO" id="GO:0016788">
    <property type="term" value="F:hydrolase activity, acting on ester bonds"/>
    <property type="evidence" value="ECO:0007669"/>
    <property type="project" value="InterPro"/>
</dbReference>
<gene>
    <name evidence="4" type="ORF">C0V70_02710</name>
</gene>
<sequence length="270" mass="30768">MSKSRREIPIPAFPIIETHFHLDMLKTASREDVVAKTETHKIEKMITISTSPNNLDEVIAITNTFPQIYCTQGLHPHEGKEWNDEVRAHVIRNLKNPENKKIVAVGEIGLDYYYSKSPRDEQIKAFEEQLQIAVDFNLPVVIHTRDADEDTIAVLKNFSTTLKRKGVIHSFTSGLNLAQFCLDEGFYIGFNGIITFKNAENVRDALRITPMERVLLETDSPFLTPDPYRGVENAPYYLPFIAEKIAEVKGVTLDDVLTKAYKNSVDLFHF</sequence>
<keyword evidence="2" id="KW-0479">Metal-binding</keyword>
<dbReference type="GO" id="GO:0046872">
    <property type="term" value="F:metal ion binding"/>
    <property type="evidence" value="ECO:0007669"/>
    <property type="project" value="UniProtKB-KW"/>
</dbReference>
<dbReference type="Proteomes" id="UP000235584">
    <property type="component" value="Chromosome"/>
</dbReference>
<proteinExistence type="inferred from homology"/>
<evidence type="ECO:0000256" key="3">
    <source>
        <dbReference type="ARBA" id="ARBA00022801"/>
    </source>
</evidence>
<comment type="similarity">
    <text evidence="1">Belongs to the metallo-dependent hydrolases superfamily. TatD-type hydrolase family.</text>
</comment>
<dbReference type="InterPro" id="IPR015991">
    <property type="entry name" value="TatD/YcfH-like"/>
</dbReference>
<keyword evidence="5" id="KW-1185">Reference proteome</keyword>
<evidence type="ECO:0000313" key="5">
    <source>
        <dbReference type="Proteomes" id="UP000235584"/>
    </source>
</evidence>
<name>A0A2K9NNE6_BACTC</name>
<accession>A0A2K9NNE6</accession>
<dbReference type="CDD" id="cd01310">
    <property type="entry name" value="TatD_DNAse"/>
    <property type="match status" value="1"/>
</dbReference>
<dbReference type="Pfam" id="PF01026">
    <property type="entry name" value="TatD_DNase"/>
    <property type="match status" value="1"/>
</dbReference>
<evidence type="ECO:0000256" key="2">
    <source>
        <dbReference type="ARBA" id="ARBA00022723"/>
    </source>
</evidence>
<dbReference type="AlphaFoldDB" id="A0A2K9NNE6"/>
<dbReference type="PANTHER" id="PTHR46124">
    <property type="entry name" value="D-AMINOACYL-TRNA DEACYLASE"/>
    <property type="match status" value="1"/>
</dbReference>
<organism evidence="4 5">
    <name type="scientific">Bacteriovorax stolpii</name>
    <name type="common">Bdellovibrio stolpii</name>
    <dbReference type="NCBI Taxonomy" id="960"/>
    <lineage>
        <taxon>Bacteria</taxon>
        <taxon>Pseudomonadati</taxon>
        <taxon>Bdellovibrionota</taxon>
        <taxon>Bacteriovoracia</taxon>
        <taxon>Bacteriovoracales</taxon>
        <taxon>Bacteriovoracaceae</taxon>
        <taxon>Bacteriovorax</taxon>
    </lineage>
</organism>
<dbReference type="NCBIfam" id="TIGR00010">
    <property type="entry name" value="YchF/TatD family DNA exonuclease"/>
    <property type="match status" value="1"/>
</dbReference>
<dbReference type="PIRSF" id="PIRSF005902">
    <property type="entry name" value="DNase_TatD"/>
    <property type="match status" value="1"/>
</dbReference>
<dbReference type="PROSITE" id="PS01090">
    <property type="entry name" value="TATD_2"/>
    <property type="match status" value="1"/>
</dbReference>
<dbReference type="FunFam" id="3.20.20.140:FF:000005">
    <property type="entry name" value="TatD family hydrolase"/>
    <property type="match status" value="1"/>
</dbReference>
<dbReference type="InterPro" id="IPR001130">
    <property type="entry name" value="TatD-like"/>
</dbReference>
<dbReference type="PANTHER" id="PTHR46124:SF2">
    <property type="entry name" value="D-AMINOACYL-TRNA DEACYLASE"/>
    <property type="match status" value="1"/>
</dbReference>
<dbReference type="EMBL" id="CP025704">
    <property type="protein sequence ID" value="AUN97033.1"/>
    <property type="molecule type" value="Genomic_DNA"/>
</dbReference>
<keyword evidence="3" id="KW-0378">Hydrolase</keyword>
<dbReference type="RefSeq" id="WP_102242328.1">
    <property type="nucleotide sequence ID" value="NZ_CP025704.1"/>
</dbReference>